<dbReference type="EMBL" id="JAAGWY010000001">
    <property type="protein sequence ID" value="NEN05429.1"/>
    <property type="molecule type" value="Genomic_DNA"/>
</dbReference>
<feature type="domain" description="ANTAR" evidence="3">
    <location>
        <begin position="160"/>
        <end position="222"/>
    </location>
</feature>
<evidence type="ECO:0000256" key="2">
    <source>
        <dbReference type="ARBA" id="ARBA00023163"/>
    </source>
</evidence>
<dbReference type="Proteomes" id="UP000474967">
    <property type="component" value="Unassembled WGS sequence"/>
</dbReference>
<gene>
    <name evidence="4" type="ORF">G3T36_06050</name>
</gene>
<organism evidence="4 5">
    <name type="scientific">Leifsonia tongyongensis</name>
    <dbReference type="NCBI Taxonomy" id="1268043"/>
    <lineage>
        <taxon>Bacteria</taxon>
        <taxon>Bacillati</taxon>
        <taxon>Actinomycetota</taxon>
        <taxon>Actinomycetes</taxon>
        <taxon>Micrococcales</taxon>
        <taxon>Microbacteriaceae</taxon>
        <taxon>Leifsonia</taxon>
    </lineage>
</organism>
<dbReference type="AlphaFoldDB" id="A0A6L9XVI8"/>
<dbReference type="GO" id="GO:0003723">
    <property type="term" value="F:RNA binding"/>
    <property type="evidence" value="ECO:0007669"/>
    <property type="project" value="InterPro"/>
</dbReference>
<dbReference type="RefSeq" id="WP_163288644.1">
    <property type="nucleotide sequence ID" value="NZ_JAAGWY010000001.1"/>
</dbReference>
<dbReference type="PROSITE" id="PS50921">
    <property type="entry name" value="ANTAR"/>
    <property type="match status" value="1"/>
</dbReference>
<evidence type="ECO:0000256" key="1">
    <source>
        <dbReference type="ARBA" id="ARBA00023015"/>
    </source>
</evidence>
<dbReference type="SMART" id="SM01012">
    <property type="entry name" value="ANTAR"/>
    <property type="match status" value="1"/>
</dbReference>
<name>A0A6L9XVI8_9MICO</name>
<dbReference type="SUPFAM" id="SSF55781">
    <property type="entry name" value="GAF domain-like"/>
    <property type="match status" value="1"/>
</dbReference>
<keyword evidence="5" id="KW-1185">Reference proteome</keyword>
<dbReference type="Gene3D" id="3.30.450.40">
    <property type="match status" value="1"/>
</dbReference>
<evidence type="ECO:0000259" key="3">
    <source>
        <dbReference type="PROSITE" id="PS50921"/>
    </source>
</evidence>
<dbReference type="InterPro" id="IPR005561">
    <property type="entry name" value="ANTAR"/>
</dbReference>
<comment type="caution">
    <text evidence="4">The sequence shown here is derived from an EMBL/GenBank/DDBJ whole genome shotgun (WGS) entry which is preliminary data.</text>
</comment>
<keyword evidence="1" id="KW-0805">Transcription regulation</keyword>
<dbReference type="Gene3D" id="1.10.10.10">
    <property type="entry name" value="Winged helix-like DNA-binding domain superfamily/Winged helix DNA-binding domain"/>
    <property type="match status" value="1"/>
</dbReference>
<proteinExistence type="predicted"/>
<dbReference type="Pfam" id="PF03861">
    <property type="entry name" value="ANTAR"/>
    <property type="match status" value="1"/>
</dbReference>
<dbReference type="InterPro" id="IPR029016">
    <property type="entry name" value="GAF-like_dom_sf"/>
</dbReference>
<dbReference type="InterPro" id="IPR036388">
    <property type="entry name" value="WH-like_DNA-bd_sf"/>
</dbReference>
<evidence type="ECO:0000313" key="4">
    <source>
        <dbReference type="EMBL" id="NEN05429.1"/>
    </source>
</evidence>
<keyword evidence="2" id="KW-0804">Transcription</keyword>
<sequence length="236" mass="25185">MNSPETFSDAVQSLSQAFENGTSFCTPFLDALPVSHAAVSTLGPPFGSETVCASDDEAARLDELQIDFGIGPGWDALATKAPSIDFDQHDESTSRWPLLQEAIGRAGIHAVYAFPLTFGPLNVGAVDLYATTPAPMTPALISQALVLADVVATQVVRLAMHRLPVTDDDNWEKADFSRREVHQATGMIIAQMQLSADNALALLRAHAFASGRTVRETAADLVGRRMNFTDEGGDGV</sequence>
<protein>
    <submittedName>
        <fullName evidence="4">GAF and ANTAR domain-containing protein</fullName>
    </submittedName>
</protein>
<accession>A0A6L9XVI8</accession>
<evidence type="ECO:0000313" key="5">
    <source>
        <dbReference type="Proteomes" id="UP000474967"/>
    </source>
</evidence>
<reference evidence="4 5" key="1">
    <citation type="journal article" date="2014" name="J. Microbiol.">
        <title>Diaminobutyricibacter tongyongensis gen. nov., sp. nov. and Homoserinibacter gongjuensis gen. nov., sp. nov. belong to the family Microbacteriaceae.</title>
        <authorList>
            <person name="Kim S.J."/>
            <person name="Ahn J.H."/>
            <person name="Weon H.Y."/>
            <person name="Hamada M."/>
            <person name="Suzuki K."/>
            <person name="Kwon S.W."/>
        </authorList>
    </citation>
    <scope>NUCLEOTIDE SEQUENCE [LARGE SCALE GENOMIC DNA]</scope>
    <source>
        <strain evidence="4 5">NBRC 108724</strain>
    </source>
</reference>